<dbReference type="Proteomes" id="UP000679691">
    <property type="component" value="Unassembled WGS sequence"/>
</dbReference>
<feature type="domain" description="HTH hxlR-type" evidence="4">
    <location>
        <begin position="12"/>
        <end position="116"/>
    </location>
</feature>
<accession>A0A8T4HIA1</accession>
<dbReference type="GO" id="GO:0003677">
    <property type="term" value="F:DNA binding"/>
    <property type="evidence" value="ECO:0007669"/>
    <property type="project" value="UniProtKB-KW"/>
</dbReference>
<dbReference type="Gene3D" id="1.10.10.10">
    <property type="entry name" value="Winged helix-like DNA-binding domain superfamily/Winged helix DNA-binding domain"/>
    <property type="match status" value="1"/>
</dbReference>
<protein>
    <submittedName>
        <fullName evidence="5">Helix-turn-helix transcriptional regulator</fullName>
    </submittedName>
</protein>
<evidence type="ECO:0000256" key="1">
    <source>
        <dbReference type="ARBA" id="ARBA00023015"/>
    </source>
</evidence>
<keyword evidence="2" id="KW-0238">DNA-binding</keyword>
<organism evidence="5 6">
    <name type="scientific">Rhinopithecimicrobium faecis</name>
    <dbReference type="NCBI Taxonomy" id="2820698"/>
    <lineage>
        <taxon>Bacteria</taxon>
        <taxon>Pseudomonadati</taxon>
        <taxon>Bacteroidota</taxon>
        <taxon>Sphingobacteriia</taxon>
        <taxon>Sphingobacteriales</taxon>
        <taxon>Sphingobacteriaceae</taxon>
        <taxon>Rhinopithecimicrobium</taxon>
    </lineage>
</organism>
<dbReference type="AlphaFoldDB" id="A0A8T4HIA1"/>
<name>A0A8T4HIA1_9SPHI</name>
<evidence type="ECO:0000256" key="2">
    <source>
        <dbReference type="ARBA" id="ARBA00023125"/>
    </source>
</evidence>
<dbReference type="PROSITE" id="PS51118">
    <property type="entry name" value="HTH_HXLR"/>
    <property type="match status" value="1"/>
</dbReference>
<sequence length="117" mass="13564">MEKTKIELSEQCHMSMKAISDVQDLMGGKWKYLIISSLYFLDKMRFMDLKRQIGTIAPKVLSKELKDLEVNHLIIRTVCNTKPITVEYELTTLGRSLHKIITAMAEWGIDYRSTVLK</sequence>
<comment type="caution">
    <text evidence="5">The sequence shown here is derived from an EMBL/GenBank/DDBJ whole genome shotgun (WGS) entry which is preliminary data.</text>
</comment>
<dbReference type="PANTHER" id="PTHR33204">
    <property type="entry name" value="TRANSCRIPTIONAL REGULATOR, MARR FAMILY"/>
    <property type="match status" value="1"/>
</dbReference>
<keyword evidence="1" id="KW-0805">Transcription regulation</keyword>
<dbReference type="InterPro" id="IPR002577">
    <property type="entry name" value="HTH_HxlR"/>
</dbReference>
<dbReference type="InterPro" id="IPR036388">
    <property type="entry name" value="WH-like_DNA-bd_sf"/>
</dbReference>
<keyword evidence="3" id="KW-0804">Transcription</keyword>
<dbReference type="SUPFAM" id="SSF46785">
    <property type="entry name" value="Winged helix' DNA-binding domain"/>
    <property type="match status" value="1"/>
</dbReference>
<keyword evidence="6" id="KW-1185">Reference proteome</keyword>
<evidence type="ECO:0000259" key="4">
    <source>
        <dbReference type="PROSITE" id="PS51118"/>
    </source>
</evidence>
<dbReference type="RefSeq" id="WP_353547891.1">
    <property type="nucleotide sequence ID" value="NZ_JAGKSB010000017.1"/>
</dbReference>
<dbReference type="Pfam" id="PF01638">
    <property type="entry name" value="HxlR"/>
    <property type="match status" value="1"/>
</dbReference>
<evidence type="ECO:0000313" key="5">
    <source>
        <dbReference type="EMBL" id="MBP3944381.1"/>
    </source>
</evidence>
<evidence type="ECO:0000313" key="6">
    <source>
        <dbReference type="Proteomes" id="UP000679691"/>
    </source>
</evidence>
<gene>
    <name evidence="5" type="ORF">J5U18_12605</name>
</gene>
<evidence type="ECO:0000256" key="3">
    <source>
        <dbReference type="ARBA" id="ARBA00023163"/>
    </source>
</evidence>
<dbReference type="EMBL" id="JAGKSB010000017">
    <property type="protein sequence ID" value="MBP3944381.1"/>
    <property type="molecule type" value="Genomic_DNA"/>
</dbReference>
<reference evidence="5" key="1">
    <citation type="submission" date="2021-03" db="EMBL/GenBank/DDBJ databases">
        <authorList>
            <person name="Lu T."/>
            <person name="Wang Q."/>
            <person name="Han X."/>
        </authorList>
    </citation>
    <scope>NUCLEOTIDE SEQUENCE</scope>
    <source>
        <strain evidence="5">WQ 2009</strain>
    </source>
</reference>
<proteinExistence type="predicted"/>
<dbReference type="InterPro" id="IPR036390">
    <property type="entry name" value="WH_DNA-bd_sf"/>
</dbReference>